<organism evidence="2 3">
    <name type="scientific">Treponema lecithinolyticum ATCC 700332</name>
    <dbReference type="NCBI Taxonomy" id="1321815"/>
    <lineage>
        <taxon>Bacteria</taxon>
        <taxon>Pseudomonadati</taxon>
        <taxon>Spirochaetota</taxon>
        <taxon>Spirochaetia</taxon>
        <taxon>Spirochaetales</taxon>
        <taxon>Treponemataceae</taxon>
        <taxon>Treponema</taxon>
    </lineage>
</organism>
<keyword evidence="1" id="KW-1133">Transmembrane helix</keyword>
<evidence type="ECO:0000256" key="1">
    <source>
        <dbReference type="SAM" id="Phobius"/>
    </source>
</evidence>
<feature type="transmembrane region" description="Helical" evidence="1">
    <location>
        <begin position="102"/>
        <end position="122"/>
    </location>
</feature>
<evidence type="ECO:0000313" key="3">
    <source>
        <dbReference type="Proteomes" id="UP000016649"/>
    </source>
</evidence>
<proteinExistence type="predicted"/>
<dbReference type="Pfam" id="PF04246">
    <property type="entry name" value="RseC_MucC"/>
    <property type="match status" value="1"/>
</dbReference>
<comment type="caution">
    <text evidence="2">The sequence shown here is derived from an EMBL/GenBank/DDBJ whole genome shotgun (WGS) entry which is preliminary data.</text>
</comment>
<protein>
    <recommendedName>
        <fullName evidence="4">Positive regulator of sigma(E), RseC/MucC</fullName>
    </recommendedName>
</protein>
<dbReference type="RefSeq" id="WP_021686770.1">
    <property type="nucleotide sequence ID" value="NZ_KI260561.1"/>
</dbReference>
<accession>A0ABN0P1R1</accession>
<reference evidence="2 3" key="1">
    <citation type="submission" date="2013-08" db="EMBL/GenBank/DDBJ databases">
        <authorList>
            <person name="Weinstock G."/>
            <person name="Sodergren E."/>
            <person name="Wylie T."/>
            <person name="Fulton L."/>
            <person name="Fulton R."/>
            <person name="Fronick C."/>
            <person name="O'Laughlin M."/>
            <person name="Godfrey J."/>
            <person name="Miner T."/>
            <person name="Herter B."/>
            <person name="Appelbaum E."/>
            <person name="Cordes M."/>
            <person name="Lek S."/>
            <person name="Wollam A."/>
            <person name="Pepin K.H."/>
            <person name="Palsikar V.B."/>
            <person name="Mitreva M."/>
            <person name="Wilson R.K."/>
        </authorList>
    </citation>
    <scope>NUCLEOTIDE SEQUENCE [LARGE SCALE GENOMIC DNA]</scope>
    <source>
        <strain evidence="2 3">ATCC 700332</strain>
    </source>
</reference>
<sequence>MRDTAQVLEVNQNGSVLVMPFITNACISCTNSGCGKRGSPFTAANPNGLPLAPGMTVRISAKKRYQALQALTALCVPLVCAAAGWFVSAKLAVFAGMRVHEWVHALGVLAGIFIPSVIIALISRFKKPVHGEISEIVY</sequence>
<gene>
    <name evidence="2" type="ORF">HMPREF9193_00369</name>
</gene>
<feature type="transmembrane region" description="Helical" evidence="1">
    <location>
        <begin position="67"/>
        <end position="87"/>
    </location>
</feature>
<keyword evidence="1" id="KW-0472">Membrane</keyword>
<evidence type="ECO:0008006" key="4">
    <source>
        <dbReference type="Google" id="ProtNLM"/>
    </source>
</evidence>
<name>A0ABN0P1R1_TRELE</name>
<evidence type="ECO:0000313" key="2">
    <source>
        <dbReference type="EMBL" id="ERJ94397.1"/>
    </source>
</evidence>
<dbReference type="Proteomes" id="UP000016649">
    <property type="component" value="Unassembled WGS sequence"/>
</dbReference>
<keyword evidence="1" id="KW-0812">Transmembrane</keyword>
<keyword evidence="3" id="KW-1185">Reference proteome</keyword>
<dbReference type="EMBL" id="AWVH01000005">
    <property type="protein sequence ID" value="ERJ94397.1"/>
    <property type="molecule type" value="Genomic_DNA"/>
</dbReference>